<dbReference type="InterPro" id="IPR052374">
    <property type="entry name" value="SERAC1"/>
</dbReference>
<dbReference type="SUPFAM" id="SSF53474">
    <property type="entry name" value="alpha/beta-Hydrolases"/>
    <property type="match status" value="1"/>
</dbReference>
<sequence length="570" mass="63946">MSDFSLCFDSVVAIHGLGAHPDDTWYKNVGTKEESKWVNWLEAPFMLPNDIPNARIMRYGYMSQWFGKNAIKQSTSDVAKDFLINLRRWRKDTHRPLIIIAHCFGGLVVLKALNDARNHESEYPTIFNYTTGLVFLGTPFRGASGMSQSGLLQAVVQEYEEVQAQTLRILDPGNDPLHDLVTEFCLIRSTPPRAHVACFYEQIASDVMAIVGKSGTKNFVVNRESACLDQSESTKTYPIARNHFDMNKFGKPTNEYYKVAEAIQGMVQEAQDLIHERADSNDYLLLEDASTDNGICFRTRCVSHLMLTRHVVDERLTVAAVKRLIDVTDGPSEEQCQEHAERVQEDMSILIESAFQKANFIKSTAMNKVHGPQSSSHRDADLRRILAIVRVDTTVKINRRIQHRSIISNATRLVAQTYKDTISIASGKFNIRTTKCKTENDQDASFVSVVTFTADESQYKQFILSMYFFQRYGNDGSNVLPPCIIAHAVIPDDSLTIQVVRSGNLTELKQLLATGQARVWDCDSVGRSLLSIAVSCMKPIMVKYLIAQGLDPNSVGLVGGWPGRKLFVIS</sequence>
<dbReference type="PANTHER" id="PTHR48182:SF3">
    <property type="entry name" value="DUF676 DOMAIN-CONTAINING PROTEIN"/>
    <property type="match status" value="1"/>
</dbReference>
<evidence type="ECO:0000313" key="1">
    <source>
        <dbReference type="EMBL" id="THW57795.1"/>
    </source>
</evidence>
<dbReference type="Gene3D" id="1.25.40.20">
    <property type="entry name" value="Ankyrin repeat-containing domain"/>
    <property type="match status" value="1"/>
</dbReference>
<dbReference type="PANTHER" id="PTHR48182">
    <property type="entry name" value="PROTEIN SERAC1"/>
    <property type="match status" value="1"/>
</dbReference>
<organism evidence="1 2">
    <name type="scientific">Aureobasidium pullulans</name>
    <name type="common">Black yeast</name>
    <name type="synonym">Pullularia pullulans</name>
    <dbReference type="NCBI Taxonomy" id="5580"/>
    <lineage>
        <taxon>Eukaryota</taxon>
        <taxon>Fungi</taxon>
        <taxon>Dikarya</taxon>
        <taxon>Ascomycota</taxon>
        <taxon>Pezizomycotina</taxon>
        <taxon>Dothideomycetes</taxon>
        <taxon>Dothideomycetidae</taxon>
        <taxon>Dothideales</taxon>
        <taxon>Saccotheciaceae</taxon>
        <taxon>Aureobasidium</taxon>
    </lineage>
</organism>
<dbReference type="InterPro" id="IPR036770">
    <property type="entry name" value="Ankyrin_rpt-contain_sf"/>
</dbReference>
<dbReference type="SUPFAM" id="SSF48403">
    <property type="entry name" value="Ankyrin repeat"/>
    <property type="match status" value="1"/>
</dbReference>
<comment type="caution">
    <text evidence="1">The sequence shown here is derived from an EMBL/GenBank/DDBJ whole genome shotgun (WGS) entry which is preliminary data.</text>
</comment>
<dbReference type="EMBL" id="QZAO01000811">
    <property type="protein sequence ID" value="THW57795.1"/>
    <property type="molecule type" value="Genomic_DNA"/>
</dbReference>
<accession>A0A4S8Z389</accession>
<dbReference type="InterPro" id="IPR029058">
    <property type="entry name" value="AB_hydrolase_fold"/>
</dbReference>
<gene>
    <name evidence="1" type="ORF">D6D19_10488</name>
</gene>
<name>A0A4S8Z389_AURPU</name>
<dbReference type="AlphaFoldDB" id="A0A4S8Z389"/>
<proteinExistence type="predicted"/>
<protein>
    <recommendedName>
        <fullName evidence="3">DUF676 domain-containing protein</fullName>
    </recommendedName>
</protein>
<evidence type="ECO:0000313" key="2">
    <source>
        <dbReference type="Proteomes" id="UP000308802"/>
    </source>
</evidence>
<dbReference type="Proteomes" id="UP000308802">
    <property type="component" value="Unassembled WGS sequence"/>
</dbReference>
<dbReference type="Gene3D" id="3.40.50.1820">
    <property type="entry name" value="alpha/beta hydrolase"/>
    <property type="match status" value="1"/>
</dbReference>
<evidence type="ECO:0008006" key="3">
    <source>
        <dbReference type="Google" id="ProtNLM"/>
    </source>
</evidence>
<reference evidence="1 2" key="1">
    <citation type="submission" date="2018-10" db="EMBL/GenBank/DDBJ databases">
        <title>Fifty Aureobasidium pullulans genomes reveal a recombining polyextremotolerant generalist.</title>
        <authorList>
            <person name="Gostincar C."/>
            <person name="Turk M."/>
            <person name="Zajc J."/>
            <person name="Gunde-Cimerman N."/>
        </authorList>
    </citation>
    <scope>NUCLEOTIDE SEQUENCE [LARGE SCALE GENOMIC DNA]</scope>
    <source>
        <strain evidence="1 2">EXF-10659</strain>
    </source>
</reference>